<dbReference type="OrthoDB" id="431715at2759"/>
<dbReference type="InterPro" id="IPR052743">
    <property type="entry name" value="Glutaminase_GtaA"/>
</dbReference>
<evidence type="ECO:0000259" key="2">
    <source>
        <dbReference type="Pfam" id="PF16335"/>
    </source>
</evidence>
<evidence type="ECO:0000256" key="1">
    <source>
        <dbReference type="SAM" id="SignalP"/>
    </source>
</evidence>
<dbReference type="InterPro" id="IPR033433">
    <property type="entry name" value="GtaA_N"/>
</dbReference>
<dbReference type="EMBL" id="ML996087">
    <property type="protein sequence ID" value="KAF2152142.1"/>
    <property type="molecule type" value="Genomic_DNA"/>
</dbReference>
<organism evidence="4 5">
    <name type="scientific">Myriangium duriaei CBS 260.36</name>
    <dbReference type="NCBI Taxonomy" id="1168546"/>
    <lineage>
        <taxon>Eukaryota</taxon>
        <taxon>Fungi</taxon>
        <taxon>Dikarya</taxon>
        <taxon>Ascomycota</taxon>
        <taxon>Pezizomycotina</taxon>
        <taxon>Dothideomycetes</taxon>
        <taxon>Dothideomycetidae</taxon>
        <taxon>Myriangiales</taxon>
        <taxon>Myriangiaceae</taxon>
        <taxon>Myriangium</taxon>
    </lineage>
</organism>
<name>A0A9P4MGG5_9PEZI</name>
<dbReference type="PANTHER" id="PTHR31987:SF1">
    <property type="entry name" value="GLUTAMINASE A"/>
    <property type="match status" value="1"/>
</dbReference>
<reference evidence="4" key="1">
    <citation type="journal article" date="2020" name="Stud. Mycol.">
        <title>101 Dothideomycetes genomes: a test case for predicting lifestyles and emergence of pathogens.</title>
        <authorList>
            <person name="Haridas S."/>
            <person name="Albert R."/>
            <person name="Binder M."/>
            <person name="Bloem J."/>
            <person name="Labutti K."/>
            <person name="Salamov A."/>
            <person name="Andreopoulos B."/>
            <person name="Baker S."/>
            <person name="Barry K."/>
            <person name="Bills G."/>
            <person name="Bluhm B."/>
            <person name="Cannon C."/>
            <person name="Castanera R."/>
            <person name="Culley D."/>
            <person name="Daum C."/>
            <person name="Ezra D."/>
            <person name="Gonzalez J."/>
            <person name="Henrissat B."/>
            <person name="Kuo A."/>
            <person name="Liang C."/>
            <person name="Lipzen A."/>
            <person name="Lutzoni F."/>
            <person name="Magnuson J."/>
            <person name="Mondo S."/>
            <person name="Nolan M."/>
            <person name="Ohm R."/>
            <person name="Pangilinan J."/>
            <person name="Park H.-J."/>
            <person name="Ramirez L."/>
            <person name="Alfaro M."/>
            <person name="Sun H."/>
            <person name="Tritt A."/>
            <person name="Yoshinaga Y."/>
            <person name="Zwiers L.-H."/>
            <person name="Turgeon B."/>
            <person name="Goodwin S."/>
            <person name="Spatafora J."/>
            <person name="Crous P."/>
            <person name="Grigoriev I."/>
        </authorList>
    </citation>
    <scope>NUCLEOTIDE SEQUENCE</scope>
    <source>
        <strain evidence="4">CBS 260.36</strain>
    </source>
</reference>
<dbReference type="AlphaFoldDB" id="A0A9P4MGG5"/>
<keyword evidence="1" id="KW-0732">Signal</keyword>
<evidence type="ECO:0000313" key="4">
    <source>
        <dbReference type="EMBL" id="KAF2152142.1"/>
    </source>
</evidence>
<keyword evidence="5" id="KW-1185">Reference proteome</keyword>
<feature type="domain" description="Glutaminase A central" evidence="2">
    <location>
        <begin position="344"/>
        <end position="692"/>
    </location>
</feature>
<feature type="domain" description="Glutaminase A N-terminal" evidence="3">
    <location>
        <begin position="104"/>
        <end position="338"/>
    </location>
</feature>
<sequence>MLSFIYFAGLLAAGSALSTFSPARPPAIPLAVKSPYLSAWLNVGSDGGDGGYLAGAFPTFWAGAIVGWTGLIRVDGQSYVWLGGPSSPAGLQNVTQTAFEYTATRSVFTQNVNGIVDITVTFLSPITPDDYTRGSLISSYMEVAVSSSDGQAHSVQLYTDISAEWISGDRSAIAQWDYGVRNTPGGIAYHKVYRQTQLAFSEVNDQTEYGYWYYMTANTANLSHQSGSDVDVRGQFVNSGSLANTADTNYRAISDSYPVFGYALDLGSVGSTAVSSLFTINLNQQDAILFEGANGNQTQPSLWTNYFASDLDADTFFYNDYAQEKTLADTFDSKVQSDSTAAGGANYSLITTLAARQAFGSIQLTGTTNQTFVFMKEISSDGNVNTVDVIFPWHPIALYTNPTLLKLLLDPLFINQEAGNWPFAFSIHDIGSHYPNATGHNDGNAEQQPLEECGNMIIMALAYAQRTNDNAWLSTHYNLLNQWVGYLIQEALIPANQISTDDFAGALANQTNLALKGIIGIQAMAEIANRTSHAADGANYTSIAASYIAQWINLATTTSNTTLPHTTLNYGNESTYSLLYNLWTAPLLSQTAFVPQEVYDRQSAFYPSQVQTYGVPLDTRHTYTKLDWQLFCAAVAQASTKQLFVDRIASYINNTPINKGLGDLYDTITGNFPVGGPDFVARPVVGGAFALLALPNGTSIA</sequence>
<evidence type="ECO:0000313" key="5">
    <source>
        <dbReference type="Proteomes" id="UP000799439"/>
    </source>
</evidence>
<evidence type="ECO:0000259" key="3">
    <source>
        <dbReference type="Pfam" id="PF17168"/>
    </source>
</evidence>
<feature type="chain" id="PRO_5040475364" evidence="1">
    <location>
        <begin position="17"/>
        <end position="701"/>
    </location>
</feature>
<dbReference type="InterPro" id="IPR032514">
    <property type="entry name" value="GtaA_central"/>
</dbReference>
<accession>A0A9P4MGG5</accession>
<protein>
    <submittedName>
        <fullName evidence="4">Glutaminase GtaA</fullName>
    </submittedName>
</protein>
<dbReference type="Pfam" id="PF17168">
    <property type="entry name" value="DUF5127"/>
    <property type="match status" value="1"/>
</dbReference>
<feature type="signal peptide" evidence="1">
    <location>
        <begin position="1"/>
        <end position="16"/>
    </location>
</feature>
<dbReference type="Proteomes" id="UP000799439">
    <property type="component" value="Unassembled WGS sequence"/>
</dbReference>
<dbReference type="PANTHER" id="PTHR31987">
    <property type="entry name" value="GLUTAMINASE A-RELATED"/>
    <property type="match status" value="1"/>
</dbReference>
<dbReference type="Pfam" id="PF16335">
    <property type="entry name" value="GtaA_6_Hairpin"/>
    <property type="match status" value="1"/>
</dbReference>
<gene>
    <name evidence="4" type="ORF">K461DRAFT_257702</name>
</gene>
<proteinExistence type="predicted"/>
<comment type="caution">
    <text evidence="4">The sequence shown here is derived from an EMBL/GenBank/DDBJ whole genome shotgun (WGS) entry which is preliminary data.</text>
</comment>